<feature type="coiled-coil region" evidence="2">
    <location>
        <begin position="5"/>
        <end position="32"/>
    </location>
</feature>
<gene>
    <name evidence="5" type="ORF">OV079_50200</name>
</gene>
<evidence type="ECO:0000313" key="5">
    <source>
        <dbReference type="EMBL" id="MCY1013571.1"/>
    </source>
</evidence>
<keyword evidence="6" id="KW-1185">Reference proteome</keyword>
<reference evidence="5" key="1">
    <citation type="submission" date="2022-11" db="EMBL/GenBank/DDBJ databases">
        <title>Minimal conservation of predation-associated metabolite biosynthetic gene clusters underscores biosynthetic potential of Myxococcota including descriptions for ten novel species: Archangium lansinium sp. nov., Myxococcus landrumus sp. nov., Nannocystis bai.</title>
        <authorList>
            <person name="Ahearne A."/>
            <person name="Stevens C."/>
            <person name="Phillips K."/>
        </authorList>
    </citation>
    <scope>NUCLEOTIDE SEQUENCE</scope>
    <source>
        <strain evidence="5">Na p29</strain>
    </source>
</reference>
<comment type="caution">
    <text evidence="5">The sequence shown here is derived from an EMBL/GenBank/DDBJ whole genome shotgun (WGS) entry which is preliminary data.</text>
</comment>
<dbReference type="RefSeq" id="WP_267777637.1">
    <property type="nucleotide sequence ID" value="NZ_JAPNKE010000002.1"/>
</dbReference>
<evidence type="ECO:0000259" key="4">
    <source>
        <dbReference type="SMART" id="SM00091"/>
    </source>
</evidence>
<sequence length="272" mass="30297">MTDAAETPLAELARLRRRVRELEAEVTTLRDSEAEQRAMFSAMTDAVLIVDRDGRYLRVPETASEARHKPDPRLLGKTMHDALPAAEADAFVAGIRRVLAERRMLNNVYSRTIAGEELWFSANASPLGADTVLLVVREITDDVRHEQALRDNLRQQERLREHEAALLRLSTPLIPIGDDILVMPLIGRLDAALLEHAQDTLLNGIAAARARGDRRRHRRRRARRGRRRGPAEGRPGPPAARRASCSPASAPASPRRWHRPPPRGPTSPSAPV</sequence>
<dbReference type="Proteomes" id="UP001150924">
    <property type="component" value="Unassembled WGS sequence"/>
</dbReference>
<feature type="compositionally biased region" description="Basic residues" evidence="3">
    <location>
        <begin position="212"/>
        <end position="228"/>
    </location>
</feature>
<evidence type="ECO:0000256" key="2">
    <source>
        <dbReference type="SAM" id="Coils"/>
    </source>
</evidence>
<protein>
    <submittedName>
        <fullName evidence="5">PAS domain-containing protein</fullName>
    </submittedName>
</protein>
<keyword evidence="2" id="KW-0175">Coiled coil</keyword>
<dbReference type="SUPFAM" id="SSF55785">
    <property type="entry name" value="PYP-like sensor domain (PAS domain)"/>
    <property type="match status" value="1"/>
</dbReference>
<feature type="coiled-coil region" evidence="2">
    <location>
        <begin position="136"/>
        <end position="165"/>
    </location>
</feature>
<dbReference type="AlphaFoldDB" id="A0A9X3J3A9"/>
<dbReference type="InterPro" id="IPR035965">
    <property type="entry name" value="PAS-like_dom_sf"/>
</dbReference>
<name>A0A9X3J3A9_9BACT</name>
<accession>A0A9X3J3A9</accession>
<dbReference type="EMBL" id="JAPNKE010000002">
    <property type="protein sequence ID" value="MCY1013571.1"/>
    <property type="molecule type" value="Genomic_DNA"/>
</dbReference>
<dbReference type="PANTHER" id="PTHR33745">
    <property type="entry name" value="RSBT ANTAGONIST PROTEIN RSBS-RELATED"/>
    <property type="match status" value="1"/>
</dbReference>
<dbReference type="InterPro" id="IPR013656">
    <property type="entry name" value="PAS_4"/>
</dbReference>
<dbReference type="Pfam" id="PF08448">
    <property type="entry name" value="PAS_4"/>
    <property type="match status" value="1"/>
</dbReference>
<feature type="compositionally biased region" description="Pro residues" evidence="3">
    <location>
        <begin position="262"/>
        <end position="272"/>
    </location>
</feature>
<feature type="domain" description="PAS" evidence="4">
    <location>
        <begin position="34"/>
        <end position="100"/>
    </location>
</feature>
<evidence type="ECO:0000256" key="3">
    <source>
        <dbReference type="SAM" id="MobiDB-lite"/>
    </source>
</evidence>
<organism evidence="5 6">
    <name type="scientific">Nannocystis pusilla</name>
    <dbReference type="NCBI Taxonomy" id="889268"/>
    <lineage>
        <taxon>Bacteria</taxon>
        <taxon>Pseudomonadati</taxon>
        <taxon>Myxococcota</taxon>
        <taxon>Polyangia</taxon>
        <taxon>Nannocystales</taxon>
        <taxon>Nannocystaceae</taxon>
        <taxon>Nannocystis</taxon>
    </lineage>
</organism>
<dbReference type="InterPro" id="IPR036513">
    <property type="entry name" value="STAS_dom_sf"/>
</dbReference>
<dbReference type="PANTHER" id="PTHR33745:SF3">
    <property type="entry name" value="RSBT CO-ANTAGONIST PROTEIN RSBRC"/>
    <property type="match status" value="1"/>
</dbReference>
<dbReference type="InterPro" id="IPR000014">
    <property type="entry name" value="PAS"/>
</dbReference>
<evidence type="ECO:0000256" key="1">
    <source>
        <dbReference type="ARBA" id="ARBA00022553"/>
    </source>
</evidence>
<dbReference type="Gene3D" id="3.30.450.20">
    <property type="entry name" value="PAS domain"/>
    <property type="match status" value="1"/>
</dbReference>
<feature type="compositionally biased region" description="Low complexity" evidence="3">
    <location>
        <begin position="239"/>
        <end position="254"/>
    </location>
</feature>
<dbReference type="InterPro" id="IPR051932">
    <property type="entry name" value="Bact_StressResp_Reg"/>
</dbReference>
<evidence type="ECO:0000313" key="6">
    <source>
        <dbReference type="Proteomes" id="UP001150924"/>
    </source>
</evidence>
<keyword evidence="1" id="KW-0597">Phosphoprotein</keyword>
<dbReference type="Gene3D" id="3.30.750.24">
    <property type="entry name" value="STAS domain"/>
    <property type="match status" value="1"/>
</dbReference>
<dbReference type="SMART" id="SM00091">
    <property type="entry name" value="PAS"/>
    <property type="match status" value="1"/>
</dbReference>
<dbReference type="NCBIfam" id="TIGR00229">
    <property type="entry name" value="sensory_box"/>
    <property type="match status" value="1"/>
</dbReference>
<proteinExistence type="predicted"/>
<feature type="region of interest" description="Disordered" evidence="3">
    <location>
        <begin position="209"/>
        <end position="272"/>
    </location>
</feature>